<evidence type="ECO:0000313" key="1">
    <source>
        <dbReference type="EMBL" id="CAP20174.1"/>
    </source>
</evidence>
<protein>
    <submittedName>
        <fullName evidence="1">Uncharacterized protein</fullName>
    </submittedName>
</protein>
<proteinExistence type="predicted"/>
<keyword evidence="1" id="KW-0614">Plasmid</keyword>
<reference evidence="1" key="1">
    <citation type="journal article" date="2008" name="J. Bacteriol.">
        <title>Genetic and functional properties of the self-transmissible Yersinia enterocolitica plasmid pYE854, which mobilizes the virulence plasmid pYV.</title>
        <authorList>
            <person name="Hammerl J.A."/>
            <person name="Klein I."/>
            <person name="Lanka E."/>
            <person name="Appel B."/>
            <person name="Hertwig S."/>
        </authorList>
    </citation>
    <scope>NUCLEOTIDE SEQUENCE [LARGE SCALE GENOMIC DNA]</scope>
    <source>
        <strain evidence="1">29854</strain>
        <plasmid evidence="1">pYE854</plasmid>
    </source>
</reference>
<organism evidence="1">
    <name type="scientific">Yersinia enterocolitica</name>
    <dbReference type="NCBI Taxonomy" id="630"/>
    <lineage>
        <taxon>Bacteria</taxon>
        <taxon>Pseudomonadati</taxon>
        <taxon>Pseudomonadota</taxon>
        <taxon>Gammaproteobacteria</taxon>
        <taxon>Enterobacterales</taxon>
        <taxon>Yersiniaceae</taxon>
        <taxon>Yersinia</taxon>
    </lineage>
</organism>
<geneLocation type="plasmid" evidence="1">
    <name>pYE854</name>
</geneLocation>
<dbReference type="EMBL" id="AM905950">
    <property type="protein sequence ID" value="CAP20174.1"/>
    <property type="molecule type" value="Genomic_DNA"/>
</dbReference>
<accession>B0RKR7</accession>
<sequence>MLSREMPLVLIACFTLGWLPEPCYMALLLLRQFTTEPRQPILLSAIYRKKLLPEWLSQGK</sequence>
<name>B0RKR7_YEREN</name>
<dbReference type="AlphaFoldDB" id="B0RKR7"/>